<accession>A0A067JV89</accession>
<evidence type="ECO:0000313" key="3">
    <source>
        <dbReference type="Proteomes" id="UP000027138"/>
    </source>
</evidence>
<keyword evidence="1" id="KW-0732">Signal</keyword>
<gene>
    <name evidence="2" type="ORF">JCGZ_27171</name>
</gene>
<keyword evidence="3" id="KW-1185">Reference proteome</keyword>
<reference evidence="2 3" key="1">
    <citation type="journal article" date="2014" name="PLoS ONE">
        <title>Global Analysis of Gene Expression Profiles in Physic Nut (Jatropha curcas L.) Seedlings Exposed to Salt Stress.</title>
        <authorList>
            <person name="Zhang L."/>
            <person name="Zhang C."/>
            <person name="Wu P."/>
            <person name="Chen Y."/>
            <person name="Li M."/>
            <person name="Jiang H."/>
            <person name="Wu G."/>
        </authorList>
    </citation>
    <scope>NUCLEOTIDE SEQUENCE [LARGE SCALE GENOMIC DNA]</scope>
    <source>
        <strain evidence="3">cv. GZQX0401</strain>
        <tissue evidence="2">Young leaves</tissue>
    </source>
</reference>
<dbReference type="AlphaFoldDB" id="A0A067JV89"/>
<evidence type="ECO:0008006" key="4">
    <source>
        <dbReference type="Google" id="ProtNLM"/>
    </source>
</evidence>
<feature type="chain" id="PRO_5001639013" description="Aminotransferase-like plant mobile domain-containing protein" evidence="1">
    <location>
        <begin position="26"/>
        <end position="246"/>
    </location>
</feature>
<sequence>MTGPHLGWLTSTMVWMYGPRVVVWAYEYRIYPDGPESDTSADARRIPRYLAHRHHTFSNSEDLHYWRCYLNDRTLADVTLSVSVGGRCLAGLSSSCLSGGSYPVQSLASRLLGGQVFLRREGPYDPCCHGTEASAAAPLRHICILEGMTPEDLLLEYDGLPADAYLTVGDYASYFTTRLQARLSEFQEYSQVALLPSIFFRHFDQVINCICFDLSQERRRHLFWHRPRVIRKTLEIILVWKCDLGF</sequence>
<evidence type="ECO:0000256" key="1">
    <source>
        <dbReference type="SAM" id="SignalP"/>
    </source>
</evidence>
<evidence type="ECO:0000313" key="2">
    <source>
        <dbReference type="EMBL" id="KDP23915.1"/>
    </source>
</evidence>
<name>A0A067JV89_JATCU</name>
<protein>
    <recommendedName>
        <fullName evidence="4">Aminotransferase-like plant mobile domain-containing protein</fullName>
    </recommendedName>
</protein>
<dbReference type="EMBL" id="KK915174">
    <property type="protein sequence ID" value="KDP23915.1"/>
    <property type="molecule type" value="Genomic_DNA"/>
</dbReference>
<feature type="signal peptide" evidence="1">
    <location>
        <begin position="1"/>
        <end position="25"/>
    </location>
</feature>
<organism evidence="2 3">
    <name type="scientific">Jatropha curcas</name>
    <name type="common">Barbados nut</name>
    <dbReference type="NCBI Taxonomy" id="180498"/>
    <lineage>
        <taxon>Eukaryota</taxon>
        <taxon>Viridiplantae</taxon>
        <taxon>Streptophyta</taxon>
        <taxon>Embryophyta</taxon>
        <taxon>Tracheophyta</taxon>
        <taxon>Spermatophyta</taxon>
        <taxon>Magnoliopsida</taxon>
        <taxon>eudicotyledons</taxon>
        <taxon>Gunneridae</taxon>
        <taxon>Pentapetalae</taxon>
        <taxon>rosids</taxon>
        <taxon>fabids</taxon>
        <taxon>Malpighiales</taxon>
        <taxon>Euphorbiaceae</taxon>
        <taxon>Crotonoideae</taxon>
        <taxon>Jatropheae</taxon>
        <taxon>Jatropha</taxon>
    </lineage>
</organism>
<proteinExistence type="predicted"/>
<dbReference type="Proteomes" id="UP000027138">
    <property type="component" value="Unassembled WGS sequence"/>
</dbReference>